<dbReference type="SUPFAM" id="SSF52540">
    <property type="entry name" value="P-loop containing nucleoside triphosphate hydrolases"/>
    <property type="match status" value="1"/>
</dbReference>
<dbReference type="CDD" id="cd06170">
    <property type="entry name" value="LuxR_C_like"/>
    <property type="match status" value="1"/>
</dbReference>
<dbReference type="Proteomes" id="UP001521150">
    <property type="component" value="Unassembled WGS sequence"/>
</dbReference>
<keyword evidence="3" id="KW-1185">Reference proteome</keyword>
<dbReference type="InterPro" id="IPR016032">
    <property type="entry name" value="Sig_transdc_resp-reg_C-effctor"/>
</dbReference>
<accession>A0ABS8Z2S2</accession>
<evidence type="ECO:0000313" key="3">
    <source>
        <dbReference type="Proteomes" id="UP001521150"/>
    </source>
</evidence>
<sequence length="440" mass="48192">MSDSRLLTLTGVGGVGKTRLAVRVAAGMRRRFSAGVRFAELAAYQDPGSPAAVVAAAVGAPGAADRLVTEVLSNHLRDKQILLVLDNCEHLVDACAALVGQLLTQAPGLRILATSRQPLGLDCEQVLRVPPLCVPDFEQMPRSGDFGCYDAVRLFTERTFAAAPDFVIGPDNRVAVARACQLLEGIPLAIELAAMRLRALSIEQLLERLDDRYRLLTGGSRSSRPRHQSLRAAMDWSFGLCSPAEQRLWVRASVFTREFDKTAAEEVCTDNDLPRREVAGLLARLVDKSVLTSREDHFHMLDTIRDYGQDRLHGADERAGLRRRHRDWSLRRAARPDHAFEASVPHSIPAIVDAPTDNAELVAHQAKRARPPDASPLTLREQQVARLVADGLSNKAIAATQSIALRTAEGHVQRVLTKLGFTSRNQIAAWFAGRQPGRDS</sequence>
<proteinExistence type="predicted"/>
<dbReference type="InterPro" id="IPR000792">
    <property type="entry name" value="Tscrpt_reg_LuxR_C"/>
</dbReference>
<name>A0ABS8Z2S2_9PSEU</name>
<dbReference type="InterPro" id="IPR036388">
    <property type="entry name" value="WH-like_DNA-bd_sf"/>
</dbReference>
<dbReference type="PROSITE" id="PS50043">
    <property type="entry name" value="HTH_LUXR_2"/>
    <property type="match status" value="1"/>
</dbReference>
<dbReference type="Gene3D" id="3.40.50.300">
    <property type="entry name" value="P-loop containing nucleotide triphosphate hydrolases"/>
    <property type="match status" value="1"/>
</dbReference>
<dbReference type="InterPro" id="IPR027417">
    <property type="entry name" value="P-loop_NTPase"/>
</dbReference>
<dbReference type="Gene3D" id="1.10.10.10">
    <property type="entry name" value="Winged helix-like DNA-binding domain superfamily/Winged helix DNA-binding domain"/>
    <property type="match status" value="1"/>
</dbReference>
<dbReference type="SUPFAM" id="SSF46894">
    <property type="entry name" value="C-terminal effector domain of the bipartite response regulators"/>
    <property type="match status" value="1"/>
</dbReference>
<organism evidence="2 3">
    <name type="scientific">Kibdelosporangium philippinense</name>
    <dbReference type="NCBI Taxonomy" id="211113"/>
    <lineage>
        <taxon>Bacteria</taxon>
        <taxon>Bacillati</taxon>
        <taxon>Actinomycetota</taxon>
        <taxon>Actinomycetes</taxon>
        <taxon>Pseudonocardiales</taxon>
        <taxon>Pseudonocardiaceae</taxon>
        <taxon>Kibdelosporangium</taxon>
    </lineage>
</organism>
<evidence type="ECO:0000259" key="1">
    <source>
        <dbReference type="PROSITE" id="PS50043"/>
    </source>
</evidence>
<comment type="caution">
    <text evidence="2">The sequence shown here is derived from an EMBL/GenBank/DDBJ whole genome shotgun (WGS) entry which is preliminary data.</text>
</comment>
<gene>
    <name evidence="2" type="ORF">LWC34_05250</name>
</gene>
<dbReference type="PANTHER" id="PTHR47691:SF3">
    <property type="entry name" value="HTH-TYPE TRANSCRIPTIONAL REGULATOR RV0890C-RELATED"/>
    <property type="match status" value="1"/>
</dbReference>
<dbReference type="PRINTS" id="PR00038">
    <property type="entry name" value="HTHLUXR"/>
</dbReference>
<feature type="domain" description="HTH luxR-type" evidence="1">
    <location>
        <begin position="370"/>
        <end position="435"/>
    </location>
</feature>
<evidence type="ECO:0000313" key="2">
    <source>
        <dbReference type="EMBL" id="MCE7002236.1"/>
    </source>
</evidence>
<reference evidence="2 3" key="1">
    <citation type="submission" date="2021-12" db="EMBL/GenBank/DDBJ databases">
        <title>Genome sequence of Kibdelosporangium philippinense ATCC 49844.</title>
        <authorList>
            <person name="Fedorov E.A."/>
            <person name="Omeragic M."/>
            <person name="Shalygina K.F."/>
            <person name="Maclea K.S."/>
        </authorList>
    </citation>
    <scope>NUCLEOTIDE SEQUENCE [LARGE SCALE GENOMIC DNA]</scope>
    <source>
        <strain evidence="2 3">ATCC 49844</strain>
    </source>
</reference>
<dbReference type="SMART" id="SM00421">
    <property type="entry name" value="HTH_LUXR"/>
    <property type="match status" value="1"/>
</dbReference>
<dbReference type="PRINTS" id="PR00364">
    <property type="entry name" value="DISEASERSIST"/>
</dbReference>
<dbReference type="EMBL" id="JAJVCN010000001">
    <property type="protein sequence ID" value="MCE7002236.1"/>
    <property type="molecule type" value="Genomic_DNA"/>
</dbReference>
<dbReference type="PANTHER" id="PTHR47691">
    <property type="entry name" value="REGULATOR-RELATED"/>
    <property type="match status" value="1"/>
</dbReference>
<dbReference type="RefSeq" id="WP_233723264.1">
    <property type="nucleotide sequence ID" value="NZ_JAJVCN010000001.1"/>
</dbReference>
<dbReference type="Pfam" id="PF00196">
    <property type="entry name" value="GerE"/>
    <property type="match status" value="1"/>
</dbReference>
<protein>
    <submittedName>
        <fullName evidence="2">LuxR C-terminal-related transcriptional regulator</fullName>
    </submittedName>
</protein>